<proteinExistence type="predicted"/>
<dbReference type="AlphaFoldDB" id="A0A975BZV1"/>
<protein>
    <submittedName>
        <fullName evidence="2">Uncharacterized protein</fullName>
    </submittedName>
</protein>
<evidence type="ECO:0000256" key="1">
    <source>
        <dbReference type="SAM" id="MobiDB-lite"/>
    </source>
</evidence>
<name>A0A975BZV1_9CAUL</name>
<dbReference type="RefSeq" id="WP_207868618.1">
    <property type="nucleotide sequence ID" value="NZ_CP062222.1"/>
</dbReference>
<gene>
    <name evidence="2" type="ORF">IFJ75_13010</name>
</gene>
<keyword evidence="3" id="KW-1185">Reference proteome</keyword>
<dbReference type="Proteomes" id="UP000663918">
    <property type="component" value="Chromosome"/>
</dbReference>
<organism evidence="2 3">
    <name type="scientific">Brevundimonas goettingensis</name>
    <dbReference type="NCBI Taxonomy" id="2774190"/>
    <lineage>
        <taxon>Bacteria</taxon>
        <taxon>Pseudomonadati</taxon>
        <taxon>Pseudomonadota</taxon>
        <taxon>Alphaproteobacteria</taxon>
        <taxon>Caulobacterales</taxon>
        <taxon>Caulobacteraceae</taxon>
        <taxon>Brevundimonas</taxon>
    </lineage>
</organism>
<reference evidence="2" key="1">
    <citation type="submission" date="2020-09" db="EMBL/GenBank/DDBJ databases">
        <title>Brevundimonas sp. LVF2 isolated from a puddle in Goettingen, Germany.</title>
        <authorList>
            <person name="Friedrich I."/>
            <person name="Klassen A."/>
            <person name="Hannes N."/>
            <person name="Schneider D."/>
            <person name="Hertel R."/>
            <person name="Daniel R."/>
        </authorList>
    </citation>
    <scope>NUCLEOTIDE SEQUENCE</scope>
    <source>
        <strain evidence="2">LVF2</strain>
    </source>
</reference>
<dbReference type="EMBL" id="CP062222">
    <property type="protein sequence ID" value="QTC90197.1"/>
    <property type="molecule type" value="Genomic_DNA"/>
</dbReference>
<evidence type="ECO:0000313" key="2">
    <source>
        <dbReference type="EMBL" id="QTC90197.1"/>
    </source>
</evidence>
<sequence length="72" mass="8032">MSKPLKIPKEQRSFAAAGNLSVEDLKMSHDRRDLLTGAQSGQPGDADVNLGEQGRYGNLKQNLTNHWKVQER</sequence>
<accession>A0A975BZV1</accession>
<evidence type="ECO:0000313" key="3">
    <source>
        <dbReference type="Proteomes" id="UP000663918"/>
    </source>
</evidence>
<dbReference type="KEGG" id="bgoe:IFJ75_13010"/>
<feature type="compositionally biased region" description="Polar residues" evidence="1">
    <location>
        <begin position="59"/>
        <end position="72"/>
    </location>
</feature>
<feature type="region of interest" description="Disordered" evidence="1">
    <location>
        <begin position="32"/>
        <end position="72"/>
    </location>
</feature>